<feature type="transmembrane region" description="Helical" evidence="1">
    <location>
        <begin position="21"/>
        <end position="44"/>
    </location>
</feature>
<keyword evidence="3" id="KW-1185">Reference proteome</keyword>
<accession>A0A2W7QR39</accession>
<evidence type="ECO:0000256" key="1">
    <source>
        <dbReference type="SAM" id="Phobius"/>
    </source>
</evidence>
<dbReference type="RefSeq" id="WP_111321915.1">
    <property type="nucleotide sequence ID" value="NZ_QKZT01000019.1"/>
</dbReference>
<dbReference type="OrthoDB" id="610933at2"/>
<keyword evidence="1" id="KW-0812">Transmembrane</keyword>
<protein>
    <submittedName>
        <fullName evidence="2">Uncharacterized protein</fullName>
    </submittedName>
</protein>
<gene>
    <name evidence="2" type="ORF">LV85_03570</name>
</gene>
<organism evidence="2 3">
    <name type="scientific">Algoriphagus chordae</name>
    <dbReference type="NCBI Taxonomy" id="237019"/>
    <lineage>
        <taxon>Bacteria</taxon>
        <taxon>Pseudomonadati</taxon>
        <taxon>Bacteroidota</taxon>
        <taxon>Cytophagia</taxon>
        <taxon>Cytophagales</taxon>
        <taxon>Cyclobacteriaceae</taxon>
        <taxon>Algoriphagus</taxon>
    </lineage>
</organism>
<dbReference type="EMBL" id="QKZT01000019">
    <property type="protein sequence ID" value="PZX48500.1"/>
    <property type="molecule type" value="Genomic_DNA"/>
</dbReference>
<comment type="caution">
    <text evidence="2">The sequence shown here is derived from an EMBL/GenBank/DDBJ whole genome shotgun (WGS) entry which is preliminary data.</text>
</comment>
<reference evidence="2 3" key="1">
    <citation type="submission" date="2018-06" db="EMBL/GenBank/DDBJ databases">
        <title>Genomic Encyclopedia of Archaeal and Bacterial Type Strains, Phase II (KMG-II): from individual species to whole genera.</title>
        <authorList>
            <person name="Goeker M."/>
        </authorList>
    </citation>
    <scope>NUCLEOTIDE SEQUENCE [LARGE SCALE GENOMIC DNA]</scope>
    <source>
        <strain evidence="2 3">DSM 19830</strain>
    </source>
</reference>
<keyword evidence="1" id="KW-1133">Transmembrane helix</keyword>
<evidence type="ECO:0000313" key="2">
    <source>
        <dbReference type="EMBL" id="PZX48500.1"/>
    </source>
</evidence>
<evidence type="ECO:0000313" key="3">
    <source>
        <dbReference type="Proteomes" id="UP000248882"/>
    </source>
</evidence>
<sequence>MTEEHKEKHSRHPFRKKVLRWIMLIFLSILFLEFVVYFGSNLVLSSWARRKMNEAAKDIYVVDFNRVRFSLLRRGLFMDGVVMKPKDENKAAQNQALFDLTLDQLALKNLWFDFSEGVLYVGNLEFDNPNISMELPPKVDQAADDAVEPEGKSGSPVKVLEEELKKIIDKINFTGVYIRELEINHADLFFLNFLSQNSLKAENTRLLVKDINWATKDEWETPFNARGFEFDLDNVDFPLPDGVHSIQSEKVYISSLENMIDIKGFKLNADKSIESKAYYDVYLSQLRVGNVDLNEAFMTSNVNIDEIVLNDPEFRVEKNNDTKKDSTATGNLNELIEGILKSFDVKELSVNNGKFTTYSLSDTLKNRIDIKKLDFKMVNFYLGDDDSRKADQFFYGEDAAMDIENADLYLSDNIHVIYGDRVSVSSFKDEIIIENVTVEPRENAMENGEASHIMRISLPKLVLSKANLKRLYNEGVFNIDEMLIQSPKVEVLELSQREANQNRVPVKELLEGYMNEVAIGKMDLREGEVQFKNEKGVRSDDIGFEKFSLLLENVFLQPNMTNDVRNQFLAEEMVLSLDKYRLKLRDNLHEFLADRVLIDSKNSLVQVTNFTLRPENPDSIQYILDTYGKSVILDISIPEFRVEGIDLMAAYRDEKLMINRILVPSPIAEYTRFRKRKITASGIAATQLESSDEIEELLTSYFSTIQIDSISFSNGQVHYKNFAGNKDIALSEDSLSLSLKGFYLEKGLIKSPERTFFSDEIDLVLRKYDFSVAGGNYEVDTDGFRFNSRSKTIEIDNLTLSPSSTIKSKIALSLNLPSVSLEGVDIESFLFENQLRLEKLAVDGSEIIVEINKDFQKEESEENTKQGVVKTLPKSIELVSIGAIEANNSKLSLNYRVGQDDFESIQTNFDLGIIGLNLDSAANAQKDISALFDEINLTLEDFSYTLPDSIHTIKFSDLYVDNTADETVFSNFQIVPSNTTGNPGSPILSATIDELGVRNNSIREIQSTGVFDLTQLRLLNPKINVYLDTVKKPAKPRLKPDAKKDKTGGLIESILLQDVLFTNGDIALHGKESGPVPRMTFNHVNFGLKALNLDLMKKGANISPQLLMEKDLSLSLSNYQVYTEDSMSKLSVGKIRYLDNTIVLDSVHYQPAMGRYEFLRKKGYQDNAMDAFVSKVRLEDIDFEGYFNNKKLKAHVLKVEGLQMDVFRDKRIPFKEGVIKPMPQFLMENAPFDLDLDSVIVQDGFIRYQEFSPKAMLPGALYFDEVNASIAPFAMRKSSEEFPLESSLVFVTAKIMGEGDVTLKADMHFGDPYPMDVNVELGEFDLTKVNDIISKGSFLKVVDGKVTDGKWKFKIDDDVARGTMNFRYEDLKIEFLDSLTLESGRGKLGLMTFLANAVVKNNNPRKFFNHRVTSNIYFERDKARFIFGGWWRATLSGLKGSLGLGHPKDPKRKEEEE</sequence>
<name>A0A2W7QR39_9BACT</name>
<keyword evidence="1" id="KW-0472">Membrane</keyword>
<dbReference type="Proteomes" id="UP000248882">
    <property type="component" value="Unassembled WGS sequence"/>
</dbReference>
<proteinExistence type="predicted"/>